<comment type="similarity">
    <text evidence="4">Belongs to the PNP synthase family.</text>
</comment>
<dbReference type="Proteomes" id="UP001057498">
    <property type="component" value="Chromosome"/>
</dbReference>
<dbReference type="Gene3D" id="3.20.20.70">
    <property type="entry name" value="Aldolase class I"/>
    <property type="match status" value="1"/>
</dbReference>
<dbReference type="EMBL" id="AP025730">
    <property type="protein sequence ID" value="BDI04308.1"/>
    <property type="molecule type" value="Genomic_DNA"/>
</dbReference>
<name>A0ABN6PK75_9BURK</name>
<feature type="binding site" evidence="4">
    <location>
        <position position="67"/>
    </location>
    <ligand>
        <name>1-deoxy-D-xylulose 5-phosphate</name>
        <dbReference type="ChEBI" id="CHEBI:57792"/>
    </ligand>
</feature>
<feature type="active site" description="Proton acceptor" evidence="4">
    <location>
        <position position="60"/>
    </location>
</feature>
<comment type="catalytic activity">
    <reaction evidence="4">
        <text>3-amino-2-oxopropyl phosphate + 1-deoxy-D-xylulose 5-phosphate = pyridoxine 5'-phosphate + phosphate + 2 H2O + H(+)</text>
        <dbReference type="Rhea" id="RHEA:15265"/>
        <dbReference type="ChEBI" id="CHEBI:15377"/>
        <dbReference type="ChEBI" id="CHEBI:15378"/>
        <dbReference type="ChEBI" id="CHEBI:43474"/>
        <dbReference type="ChEBI" id="CHEBI:57279"/>
        <dbReference type="ChEBI" id="CHEBI:57792"/>
        <dbReference type="ChEBI" id="CHEBI:58589"/>
        <dbReference type="EC" id="2.6.99.2"/>
    </reaction>
</comment>
<dbReference type="NCBIfam" id="TIGR00559">
    <property type="entry name" value="pdxJ"/>
    <property type="match status" value="1"/>
</dbReference>
<accession>A0ABN6PK75</accession>
<evidence type="ECO:0000256" key="1">
    <source>
        <dbReference type="ARBA" id="ARBA00022490"/>
    </source>
</evidence>
<keyword evidence="1 4" id="KW-0963">Cytoplasm</keyword>
<dbReference type="PANTHER" id="PTHR30456:SF0">
    <property type="entry name" value="PYRIDOXINE 5'-PHOSPHATE SYNTHASE"/>
    <property type="match status" value="1"/>
</dbReference>
<protein>
    <recommendedName>
        <fullName evidence="4 5">Pyridoxine 5'-phosphate synthase</fullName>
        <shortName evidence="4">PNP synthase</shortName>
        <ecNumber evidence="4 5">2.6.99.2</ecNumber>
    </recommendedName>
</protein>
<keyword evidence="2 4" id="KW-0808">Transferase</keyword>
<feature type="binding site" evidence="4">
    <location>
        <begin position="235"/>
        <end position="236"/>
    </location>
    <ligand>
        <name>3-amino-2-oxopropyl phosphate</name>
        <dbReference type="ChEBI" id="CHEBI:57279"/>
    </ligand>
</feature>
<feature type="active site" description="Proton donor" evidence="4">
    <location>
        <position position="212"/>
    </location>
</feature>
<evidence type="ECO:0000256" key="4">
    <source>
        <dbReference type="HAMAP-Rule" id="MF_00279"/>
    </source>
</evidence>
<evidence type="ECO:0000256" key="2">
    <source>
        <dbReference type="ARBA" id="ARBA00022679"/>
    </source>
</evidence>
<dbReference type="PANTHER" id="PTHR30456">
    <property type="entry name" value="PYRIDOXINE 5'-PHOSPHATE SYNTHASE"/>
    <property type="match status" value="1"/>
</dbReference>
<proteinExistence type="inferred from homology"/>
<feature type="binding site" evidence="4">
    <location>
        <position position="121"/>
    </location>
    <ligand>
        <name>1-deoxy-D-xylulose 5-phosphate</name>
        <dbReference type="ChEBI" id="CHEBI:57792"/>
    </ligand>
</feature>
<feature type="binding site" evidence="4">
    <location>
        <position position="24"/>
    </location>
    <ligand>
        <name>3-amino-2-oxopropyl phosphate</name>
        <dbReference type="ChEBI" id="CHEBI:57279"/>
    </ligand>
</feature>
<dbReference type="RefSeq" id="WP_251972441.1">
    <property type="nucleotide sequence ID" value="NZ_AP025730.1"/>
</dbReference>
<feature type="site" description="Transition state stabilizer" evidence="4">
    <location>
        <position position="172"/>
    </location>
</feature>
<sequence length="264" mass="29036">MNPLVAPEPGHHGAHGGRTALSVNLNKVALLRNTRHLGIPSVTKAAQIVLEAGAQGITVHPRPDERHIRAHDVTDLAELLKAWPAIEYNIEGNPFHNLMDVIRQVRPHQATFVPDSVGQFTSDHGWTFPDDAERLRPLIAECQALGVRVSLFMDPIPEMMRAAREVGADRVELYTEAYASAWGTPQQAEVLTRYVRAGEAALAVGLELNAGHDLNRDNLSDFLRAVPGVMEVSIGHALIADALELGYTETIRDYQRCIQRAYAP</sequence>
<evidence type="ECO:0000256" key="3">
    <source>
        <dbReference type="ARBA" id="ARBA00023096"/>
    </source>
</evidence>
<comment type="function">
    <text evidence="4">Catalyzes the complicated ring closure reaction between the two acyclic compounds 1-deoxy-D-xylulose-5-phosphate (DXP) and 3-amino-2-oxopropyl phosphate (1-amino-acetone-3-phosphate or AAP) to form pyridoxine 5'-phosphate (PNP) and inorganic phosphate.</text>
</comment>
<dbReference type="InterPro" id="IPR013785">
    <property type="entry name" value="Aldolase_TIM"/>
</dbReference>
<comment type="subunit">
    <text evidence="4">Homooctamer; tetramer of dimers.</text>
</comment>
<dbReference type="EC" id="2.6.99.2" evidence="4 5"/>
<feature type="active site" description="Proton acceptor" evidence="4">
    <location>
        <position position="91"/>
    </location>
</feature>
<feature type="binding site" evidence="4">
    <location>
        <position position="35"/>
    </location>
    <ligand>
        <name>3-amino-2-oxopropyl phosphate</name>
        <dbReference type="ChEBI" id="CHEBI:57279"/>
    </ligand>
</feature>
<evidence type="ECO:0000313" key="7">
    <source>
        <dbReference type="Proteomes" id="UP001057498"/>
    </source>
</evidence>
<dbReference type="SUPFAM" id="SSF63892">
    <property type="entry name" value="Pyridoxine 5'-phosphate synthase"/>
    <property type="match status" value="1"/>
</dbReference>
<feature type="binding site" evidence="4">
    <location>
        <position position="213"/>
    </location>
    <ligand>
        <name>3-amino-2-oxopropyl phosphate</name>
        <dbReference type="ChEBI" id="CHEBI:57279"/>
    </ligand>
</feature>
<keyword evidence="3 4" id="KW-0664">Pyridoxine biosynthesis</keyword>
<keyword evidence="7" id="KW-1185">Reference proteome</keyword>
<dbReference type="CDD" id="cd00003">
    <property type="entry name" value="PNPsynthase"/>
    <property type="match status" value="1"/>
</dbReference>
<dbReference type="HAMAP" id="MF_00279">
    <property type="entry name" value="PdxJ"/>
    <property type="match status" value="1"/>
</dbReference>
<dbReference type="InterPro" id="IPR036130">
    <property type="entry name" value="Pyridoxine-5'_phos_synth"/>
</dbReference>
<comment type="subcellular location">
    <subcellularLocation>
        <location evidence="4">Cytoplasm</location>
    </subcellularLocation>
</comment>
<comment type="caution">
    <text evidence="4">Lacks conserved residue(s) required for the propagation of feature annotation.</text>
</comment>
<comment type="pathway">
    <text evidence="4">Cofactor biosynthesis; pyridoxine 5'-phosphate biosynthesis; pyridoxine 5'-phosphate from D-erythrose 4-phosphate: step 5/5.</text>
</comment>
<gene>
    <name evidence="4 6" type="primary">pdxJ</name>
    <name evidence="6" type="ORF">CATMQ487_12780</name>
</gene>
<feature type="binding site" evidence="4">
    <location>
        <position position="62"/>
    </location>
    <ligand>
        <name>1-deoxy-D-xylulose 5-phosphate</name>
        <dbReference type="ChEBI" id="CHEBI:57792"/>
    </ligand>
</feature>
<dbReference type="InterPro" id="IPR004569">
    <property type="entry name" value="PyrdxlP_synth_PdxJ"/>
</dbReference>
<evidence type="ECO:0000313" key="6">
    <source>
        <dbReference type="EMBL" id="BDI04308.1"/>
    </source>
</evidence>
<dbReference type="Pfam" id="PF03740">
    <property type="entry name" value="PdxJ"/>
    <property type="match status" value="1"/>
</dbReference>
<reference evidence="6" key="1">
    <citation type="submission" date="2022-04" db="EMBL/GenBank/DDBJ databases">
        <title>Whole genome sequence of Sphaerotilus sp. FB-5.</title>
        <authorList>
            <person name="Takeda M."/>
            <person name="Narihara S."/>
            <person name="Akimoto M."/>
            <person name="Akimoto R."/>
            <person name="Nishiyashiki S."/>
            <person name="Murakami T."/>
        </authorList>
    </citation>
    <scope>NUCLEOTIDE SEQUENCE</scope>
    <source>
        <strain evidence="6">FB-5</strain>
    </source>
</reference>
<evidence type="ECO:0000256" key="5">
    <source>
        <dbReference type="NCBIfam" id="TIGR00559"/>
    </source>
</evidence>
<organism evidence="6 7">
    <name type="scientific">Sphaerotilus microaerophilus</name>
    <dbReference type="NCBI Taxonomy" id="2914710"/>
    <lineage>
        <taxon>Bacteria</taxon>
        <taxon>Pseudomonadati</taxon>
        <taxon>Pseudomonadota</taxon>
        <taxon>Betaproteobacteria</taxon>
        <taxon>Burkholderiales</taxon>
        <taxon>Sphaerotilaceae</taxon>
        <taxon>Sphaerotilus</taxon>
    </lineage>
</organism>
<dbReference type="NCBIfam" id="NF003626">
    <property type="entry name" value="PRK05265.1-4"/>
    <property type="match status" value="1"/>
</dbReference>